<dbReference type="PANTHER" id="PTHR30332:SF17">
    <property type="entry name" value="TYPE IV PILIATION SYSTEM PROTEIN DR_0774-RELATED"/>
    <property type="match status" value="1"/>
</dbReference>
<dbReference type="RefSeq" id="WP_060348867.1">
    <property type="nucleotide sequence ID" value="NZ_LPLZ01000091.1"/>
</dbReference>
<dbReference type="PANTHER" id="PTHR30332">
    <property type="entry name" value="PROBABLE GENERAL SECRETION PATHWAY PROTEIN D"/>
    <property type="match status" value="1"/>
</dbReference>
<accession>A0A108E4N4</accession>
<dbReference type="Pfam" id="PF00263">
    <property type="entry name" value="Secretin"/>
    <property type="match status" value="1"/>
</dbReference>
<evidence type="ECO:0000256" key="1">
    <source>
        <dbReference type="RuleBase" id="RU004003"/>
    </source>
</evidence>
<sequence length="462" mass="49588">MKRWFGVLCGVLVSWSVAAVEAPPIPTLPGLGASGPVVPALMPVTAESMPSVPLRPLPRVTGGAFDLRYVSVGQLVDLLYGDAMHVPHVIDSGVLQDTRLVSFQYDGKTGDLRSFVKLFLDSQGFKVETRDGVDFVSKRPTSEVREPELETFVYRPRFRTADYLAKAVRPLFSGRFNMTGAAGEVSPVPDAPQPPLGAASVAAMPSLPNPLSGVSSADELVFTGKASEVRDLRRLLPELDQKPGEVVVRGWVYEVSNTTDKNSAFSLVAKVFNGVGGSLSASNGLTEADPTALRFSSNYLNLVISALNADTRFKQVSDPHVRVLSGDRVRLNVGSQVPTLGSISYQGVSGTPVQSVQYQDAGLIFDVRPTVMADAIQVELQEQMSSFVATTTGVNNSPTKNTRQMRTTVSMKDGEVIVLGGLVQDTDTATTNSPGWLPRFLDGHGSSRGRTEVLLVLQVQRV</sequence>
<dbReference type="AlphaFoldDB" id="A0A108E4N4"/>
<name>A0A108E4N4_9BURK</name>
<evidence type="ECO:0000259" key="3">
    <source>
        <dbReference type="Pfam" id="PF00263"/>
    </source>
</evidence>
<reference evidence="4 5" key="1">
    <citation type="submission" date="2015-11" db="EMBL/GenBank/DDBJ databases">
        <title>Expanding the genomic diversity of Burkholderia species for the development of highly accurate diagnostics.</title>
        <authorList>
            <person name="Sahl J."/>
            <person name="Keim P."/>
            <person name="Wagner D."/>
        </authorList>
    </citation>
    <scope>NUCLEOTIDE SEQUENCE [LARGE SCALE GENOMIC DNA]</scope>
    <source>
        <strain evidence="4 5">MSMB793WGS</strain>
    </source>
</reference>
<dbReference type="GO" id="GO:0015627">
    <property type="term" value="C:type II protein secretion system complex"/>
    <property type="evidence" value="ECO:0007669"/>
    <property type="project" value="TreeGrafter"/>
</dbReference>
<evidence type="ECO:0000313" key="5">
    <source>
        <dbReference type="Proteomes" id="UP000068016"/>
    </source>
</evidence>
<evidence type="ECO:0000256" key="2">
    <source>
        <dbReference type="SAM" id="SignalP"/>
    </source>
</evidence>
<dbReference type="GO" id="GO:0009306">
    <property type="term" value="P:protein secretion"/>
    <property type="evidence" value="ECO:0007669"/>
    <property type="project" value="InterPro"/>
</dbReference>
<comment type="caution">
    <text evidence="4">The sequence shown here is derived from an EMBL/GenBank/DDBJ whole genome shotgun (WGS) entry which is preliminary data.</text>
</comment>
<feature type="domain" description="Type II/III secretion system secretin-like" evidence="3">
    <location>
        <begin position="306"/>
        <end position="433"/>
    </location>
</feature>
<feature type="chain" id="PRO_5007130056" evidence="2">
    <location>
        <begin position="20"/>
        <end position="462"/>
    </location>
</feature>
<dbReference type="InterPro" id="IPR004846">
    <property type="entry name" value="T2SS/T3SS_dom"/>
</dbReference>
<dbReference type="InterPro" id="IPR050810">
    <property type="entry name" value="Bact_Secretion_Sys_Channel"/>
</dbReference>
<feature type="signal peptide" evidence="2">
    <location>
        <begin position="1"/>
        <end position="19"/>
    </location>
</feature>
<dbReference type="EMBL" id="LPLZ01000091">
    <property type="protein sequence ID" value="KWN04626.1"/>
    <property type="molecule type" value="Genomic_DNA"/>
</dbReference>
<evidence type="ECO:0000313" key="4">
    <source>
        <dbReference type="EMBL" id="KWN04626.1"/>
    </source>
</evidence>
<protein>
    <submittedName>
        <fullName evidence="4">Type II secretory pathway protein</fullName>
    </submittedName>
</protein>
<proteinExistence type="inferred from homology"/>
<comment type="similarity">
    <text evidence="1">Belongs to the bacterial secretin family.</text>
</comment>
<dbReference type="PRINTS" id="PR01032">
    <property type="entry name" value="PHAGEIV"/>
</dbReference>
<organism evidence="4 5">
    <name type="scientific">Burkholderia territorii</name>
    <dbReference type="NCBI Taxonomy" id="1503055"/>
    <lineage>
        <taxon>Bacteria</taxon>
        <taxon>Pseudomonadati</taxon>
        <taxon>Pseudomonadota</taxon>
        <taxon>Betaproteobacteria</taxon>
        <taxon>Burkholderiales</taxon>
        <taxon>Burkholderiaceae</taxon>
        <taxon>Burkholderia</taxon>
        <taxon>Burkholderia cepacia complex</taxon>
    </lineage>
</organism>
<gene>
    <name evidence="4" type="ORF">WT83_31015</name>
</gene>
<keyword evidence="2" id="KW-0732">Signal</keyword>
<dbReference type="Proteomes" id="UP000068016">
    <property type="component" value="Unassembled WGS sequence"/>
</dbReference>